<name>A0AAV0XSC6_9HEMI</name>
<sequence>MAIAIFKYCTKTSPINVHVVHLYRYGKPTSDIVVNFSDVVQCVGQFDVKTFLDGNSNSDSCDFENRPFVHWSELFDVIPKSVNWPEDTVFVKIQTLISLQDAFKNDTRYCTFVDWLNASILSWIRTDNCDPCK</sequence>
<proteinExistence type="predicted"/>
<evidence type="ECO:0000313" key="1">
    <source>
        <dbReference type="EMBL" id="CAI6371053.1"/>
    </source>
</evidence>
<accession>A0AAV0XSC6</accession>
<gene>
    <name evidence="1" type="ORF">MEUPH1_LOCUS25103</name>
</gene>
<reference evidence="1 2" key="1">
    <citation type="submission" date="2023-01" db="EMBL/GenBank/DDBJ databases">
        <authorList>
            <person name="Whitehead M."/>
        </authorList>
    </citation>
    <scope>NUCLEOTIDE SEQUENCE [LARGE SCALE GENOMIC DNA]</scope>
</reference>
<evidence type="ECO:0000313" key="2">
    <source>
        <dbReference type="Proteomes" id="UP001160148"/>
    </source>
</evidence>
<comment type="caution">
    <text evidence="1">The sequence shown here is derived from an EMBL/GenBank/DDBJ whole genome shotgun (WGS) entry which is preliminary data.</text>
</comment>
<protein>
    <submittedName>
        <fullName evidence="1">Uncharacterized protein</fullName>
    </submittedName>
</protein>
<dbReference type="EMBL" id="CARXXK010000705">
    <property type="protein sequence ID" value="CAI6371053.1"/>
    <property type="molecule type" value="Genomic_DNA"/>
</dbReference>
<keyword evidence="2" id="KW-1185">Reference proteome</keyword>
<organism evidence="1 2">
    <name type="scientific">Macrosiphum euphorbiae</name>
    <name type="common">potato aphid</name>
    <dbReference type="NCBI Taxonomy" id="13131"/>
    <lineage>
        <taxon>Eukaryota</taxon>
        <taxon>Metazoa</taxon>
        <taxon>Ecdysozoa</taxon>
        <taxon>Arthropoda</taxon>
        <taxon>Hexapoda</taxon>
        <taxon>Insecta</taxon>
        <taxon>Pterygota</taxon>
        <taxon>Neoptera</taxon>
        <taxon>Paraneoptera</taxon>
        <taxon>Hemiptera</taxon>
        <taxon>Sternorrhyncha</taxon>
        <taxon>Aphidomorpha</taxon>
        <taxon>Aphidoidea</taxon>
        <taxon>Aphididae</taxon>
        <taxon>Macrosiphini</taxon>
        <taxon>Macrosiphum</taxon>
    </lineage>
</organism>
<dbReference type="Proteomes" id="UP001160148">
    <property type="component" value="Unassembled WGS sequence"/>
</dbReference>
<dbReference type="AlphaFoldDB" id="A0AAV0XSC6"/>